<keyword evidence="1" id="KW-0732">Signal</keyword>
<keyword evidence="3" id="KW-1185">Reference proteome</keyword>
<dbReference type="EMBL" id="BSTX01000003">
    <property type="protein sequence ID" value="GLZ79511.1"/>
    <property type="molecule type" value="Genomic_DNA"/>
</dbReference>
<feature type="signal peptide" evidence="1">
    <location>
        <begin position="1"/>
        <end position="22"/>
    </location>
</feature>
<dbReference type="InterPro" id="IPR058248">
    <property type="entry name" value="Lxx211020-like"/>
</dbReference>
<dbReference type="Gene3D" id="2.60.40.1890">
    <property type="entry name" value="PCu(A)C copper chaperone"/>
    <property type="match status" value="1"/>
</dbReference>
<comment type="caution">
    <text evidence="2">The sequence shown here is derived from an EMBL/GenBank/DDBJ whole genome shotgun (WGS) entry which is preliminary data.</text>
</comment>
<dbReference type="PANTHER" id="PTHR36302">
    <property type="entry name" value="BLR7088 PROTEIN"/>
    <property type="match status" value="1"/>
</dbReference>
<evidence type="ECO:0000313" key="3">
    <source>
        <dbReference type="Proteomes" id="UP001165079"/>
    </source>
</evidence>
<sequence>MRLRVLAILGLTLLLAACGAKKDPAPQPEGTPAGLSVTDPWAKAADQGMSAVFGALVNHSTKDITVVKAEGPIGPMELHEVVDQNGDMVMRPKEGGFVIPAGATVRLEPGHDHIMLMAPAKPLKPGDEVAVTLTFADGGTMAFTAIVKDFAGGGESYMPGMDHS</sequence>
<reference evidence="2" key="1">
    <citation type="submission" date="2023-03" db="EMBL/GenBank/DDBJ databases">
        <title>Actinorhabdospora filicis NBRC 111898.</title>
        <authorList>
            <person name="Ichikawa N."/>
            <person name="Sato H."/>
            <person name="Tonouchi N."/>
        </authorList>
    </citation>
    <scope>NUCLEOTIDE SEQUENCE</scope>
    <source>
        <strain evidence="2">NBRC 111898</strain>
    </source>
</reference>
<accession>A0A9W6SRP1</accession>
<dbReference type="AlphaFoldDB" id="A0A9W6SRP1"/>
<gene>
    <name evidence="2" type="ORF">Afil01_43180</name>
</gene>
<name>A0A9W6SRP1_9ACTN</name>
<evidence type="ECO:0000313" key="2">
    <source>
        <dbReference type="EMBL" id="GLZ79511.1"/>
    </source>
</evidence>
<dbReference type="InterPro" id="IPR036182">
    <property type="entry name" value="PCuAC_sf"/>
</dbReference>
<dbReference type="Proteomes" id="UP001165079">
    <property type="component" value="Unassembled WGS sequence"/>
</dbReference>
<evidence type="ECO:0000256" key="1">
    <source>
        <dbReference type="SAM" id="SignalP"/>
    </source>
</evidence>
<dbReference type="InterPro" id="IPR007410">
    <property type="entry name" value="LpqE-like"/>
</dbReference>
<dbReference type="PROSITE" id="PS51257">
    <property type="entry name" value="PROKAR_LIPOPROTEIN"/>
    <property type="match status" value="1"/>
</dbReference>
<protein>
    <recommendedName>
        <fullName evidence="4">Copper chaperone PCu(A)C</fullName>
    </recommendedName>
</protein>
<organism evidence="2 3">
    <name type="scientific">Actinorhabdospora filicis</name>
    <dbReference type="NCBI Taxonomy" id="1785913"/>
    <lineage>
        <taxon>Bacteria</taxon>
        <taxon>Bacillati</taxon>
        <taxon>Actinomycetota</taxon>
        <taxon>Actinomycetes</taxon>
        <taxon>Micromonosporales</taxon>
        <taxon>Micromonosporaceae</taxon>
        <taxon>Actinorhabdospora</taxon>
    </lineage>
</organism>
<feature type="chain" id="PRO_5040955884" description="Copper chaperone PCu(A)C" evidence="1">
    <location>
        <begin position="23"/>
        <end position="164"/>
    </location>
</feature>
<dbReference type="Pfam" id="PF04314">
    <property type="entry name" value="PCuAC"/>
    <property type="match status" value="1"/>
</dbReference>
<dbReference type="SUPFAM" id="SSF110087">
    <property type="entry name" value="DR1885-like metal-binding protein"/>
    <property type="match status" value="1"/>
</dbReference>
<dbReference type="PANTHER" id="PTHR36302:SF1">
    <property type="entry name" value="COPPER CHAPERONE PCU(A)C"/>
    <property type="match status" value="1"/>
</dbReference>
<proteinExistence type="predicted"/>
<dbReference type="RefSeq" id="WP_285664663.1">
    <property type="nucleotide sequence ID" value="NZ_BSTX01000003.1"/>
</dbReference>
<evidence type="ECO:0008006" key="4">
    <source>
        <dbReference type="Google" id="ProtNLM"/>
    </source>
</evidence>